<dbReference type="RefSeq" id="XP_031561426.1">
    <property type="nucleotide sequence ID" value="XM_031705566.1"/>
</dbReference>
<accession>A0A6P8I1N8</accession>
<gene>
    <name evidence="2" type="primary">LOC116297349</name>
</gene>
<organism evidence="1 2">
    <name type="scientific">Actinia tenebrosa</name>
    <name type="common">Australian red waratah sea anemone</name>
    <dbReference type="NCBI Taxonomy" id="6105"/>
    <lineage>
        <taxon>Eukaryota</taxon>
        <taxon>Metazoa</taxon>
        <taxon>Cnidaria</taxon>
        <taxon>Anthozoa</taxon>
        <taxon>Hexacorallia</taxon>
        <taxon>Actiniaria</taxon>
        <taxon>Actiniidae</taxon>
        <taxon>Actinia</taxon>
    </lineage>
</organism>
<sequence length="281" mass="31387">MDLEKAVGILDGTNACQFYSAYFAAAMLTKDENFVNDPLALKSYIDDLIIDIPKKVNSHRNITQHVLLDEALAILTKSGVMNTNFELTELFSLQAEITEEEGLLQMQKSLMEFTTASITKAVAVYTCPPVSFSLCSYKIGDKWIFVIIDSHRIQRCVGGNDSGIVMLVSYPGESNELAMAKVSRWIKERILTSTSKGLQSLILMKPKENTPSEVILVDDFDDIMDITDEQLLNSANDEDEEVSELQLHDDILTHITDEEMIGSVAPKMQMAGVQKEKDCYL</sequence>
<reference evidence="2" key="1">
    <citation type="submission" date="2025-08" db="UniProtKB">
        <authorList>
            <consortium name="RefSeq"/>
        </authorList>
    </citation>
    <scope>IDENTIFICATION</scope>
    <source>
        <tissue evidence="2">Tentacle</tissue>
    </source>
</reference>
<protein>
    <submittedName>
        <fullName evidence="2">Uncharacterized protein LOC116297349</fullName>
    </submittedName>
</protein>
<feature type="non-terminal residue" evidence="2">
    <location>
        <position position="281"/>
    </location>
</feature>
<evidence type="ECO:0000313" key="1">
    <source>
        <dbReference type="Proteomes" id="UP000515163"/>
    </source>
</evidence>
<keyword evidence="1" id="KW-1185">Reference proteome</keyword>
<name>A0A6P8I1N8_ACTTE</name>
<dbReference type="AlphaFoldDB" id="A0A6P8I1N8"/>
<evidence type="ECO:0000313" key="2">
    <source>
        <dbReference type="RefSeq" id="XP_031561426.1"/>
    </source>
</evidence>
<dbReference type="GeneID" id="116297349"/>
<dbReference type="OrthoDB" id="5985011at2759"/>
<dbReference type="InParanoid" id="A0A6P8I1N8"/>
<dbReference type="KEGG" id="aten:116297349"/>
<proteinExistence type="predicted"/>
<dbReference type="Proteomes" id="UP000515163">
    <property type="component" value="Unplaced"/>
</dbReference>